<evidence type="ECO:0000256" key="8">
    <source>
        <dbReference type="ARBA" id="ARBA00022989"/>
    </source>
</evidence>
<evidence type="ECO:0000256" key="11">
    <source>
        <dbReference type="SAM" id="Phobius"/>
    </source>
</evidence>
<dbReference type="InterPro" id="IPR003838">
    <property type="entry name" value="ABC3_permease_C"/>
</dbReference>
<reference evidence="14" key="2">
    <citation type="journal article" date="2023" name="Curr. Microbiol.">
        <title>Granulicatella seriolae sp. nov., a Novel Facultative Anaerobe Isolated from Yellowtail Marine Fish.</title>
        <authorList>
            <person name="Lee M."/>
            <person name="Choi Y.J."/>
            <person name="Farooq A."/>
            <person name="Jeong J.B."/>
            <person name="Jung M.Y."/>
        </authorList>
    </citation>
    <scope>NUCLEOTIDE SEQUENCE</scope>
    <source>
        <strain evidence="14">S8</strain>
    </source>
</reference>
<evidence type="ECO:0000256" key="5">
    <source>
        <dbReference type="ARBA" id="ARBA00022448"/>
    </source>
</evidence>
<evidence type="ECO:0000256" key="4">
    <source>
        <dbReference type="ARBA" id="ARBA00016962"/>
    </source>
</evidence>
<dbReference type="EMBL" id="JANHNZ010000001">
    <property type="protein sequence ID" value="MCQ9209336.1"/>
    <property type="molecule type" value="Genomic_DNA"/>
</dbReference>
<evidence type="ECO:0000313" key="15">
    <source>
        <dbReference type="Proteomes" id="UP001059480"/>
    </source>
</evidence>
<evidence type="ECO:0000256" key="9">
    <source>
        <dbReference type="ARBA" id="ARBA00023136"/>
    </source>
</evidence>
<keyword evidence="6" id="KW-1003">Cell membrane</keyword>
<sequence length="354" mass="38524">MFLAINEIKHSKLRYFLVIGVMFLIAYLVFFLTGLAYGLAQDNRTAIDKWQADNILIAEEANDRLAMSMITRKAYNDVEADEKAELAQTPVVISKKSDSETINATIFAINKDQFLVPNVTEGNMFAKDDETVVDDSLRERYGLKVGDVLKLSGSDTEITITGFTDKAKISVGPVLYLSIETYQKIRFEKEDTSDNARINAVVTKGNVSKVPDGLSKVPIAEFINNLPGYSAQVLTFAFMIGFLIVIAAIVMGIFVYVLTMQKTEIFGVMKAQGISSGYIARSVIMQTFLLAALGVGIGLLATIGTSLVLPVAVPFEINGLFLAAISGLMLLFAVLGAFFSVRAVVKIDPLKAIG</sequence>
<keyword evidence="9 11" id="KW-0472">Membrane</keyword>
<comment type="function">
    <text evidence="10">Part of the ABC transporter complex hrt involved in hemin import. Responsible for the translocation of the substrate across the membrane.</text>
</comment>
<reference evidence="14" key="1">
    <citation type="submission" date="2022-07" db="EMBL/GenBank/DDBJ databases">
        <authorList>
            <person name="Jung M.-Y."/>
            <person name="Lee M."/>
        </authorList>
    </citation>
    <scope>NUCLEOTIDE SEQUENCE</scope>
    <source>
        <strain evidence="14">S8</strain>
    </source>
</reference>
<comment type="subunit">
    <text evidence="3">The complex is composed of two ATP-binding proteins (HrtA), two transmembrane proteins (HrtB) and a solute-binding protein.</text>
</comment>
<evidence type="ECO:0000256" key="1">
    <source>
        <dbReference type="ARBA" id="ARBA00004651"/>
    </source>
</evidence>
<dbReference type="Pfam" id="PF02687">
    <property type="entry name" value="FtsX"/>
    <property type="match status" value="1"/>
</dbReference>
<dbReference type="InterPro" id="IPR025857">
    <property type="entry name" value="MacB_PCD"/>
</dbReference>
<evidence type="ECO:0000256" key="7">
    <source>
        <dbReference type="ARBA" id="ARBA00022692"/>
    </source>
</evidence>
<reference evidence="14" key="3">
    <citation type="journal article" date="2023" name="Microbiol. Resour. Announc.">
        <title>Draft Genome Sequence of Granulicatella sp. Strain S8, Isolated from a Marine Fish, Seriola quinqueradiata.</title>
        <authorList>
            <person name="Lee M."/>
            <person name="Farooq A."/>
            <person name="Jeong J.B."/>
            <person name="Jung M.Y."/>
        </authorList>
    </citation>
    <scope>NUCLEOTIDE SEQUENCE</scope>
    <source>
        <strain evidence="14">S8</strain>
    </source>
</reference>
<organism evidence="14 15">
    <name type="scientific">Granulicatella seriolae</name>
    <dbReference type="NCBI Taxonomy" id="2967226"/>
    <lineage>
        <taxon>Bacteria</taxon>
        <taxon>Bacillati</taxon>
        <taxon>Bacillota</taxon>
        <taxon>Bacilli</taxon>
        <taxon>Lactobacillales</taxon>
        <taxon>Carnobacteriaceae</taxon>
        <taxon>Granulicatella</taxon>
    </lineage>
</organism>
<evidence type="ECO:0000256" key="2">
    <source>
        <dbReference type="ARBA" id="ARBA00008697"/>
    </source>
</evidence>
<keyword evidence="7 11" id="KW-0812">Transmembrane</keyword>
<dbReference type="InterPro" id="IPR051125">
    <property type="entry name" value="ABC-4/HrtB_transporter"/>
</dbReference>
<accession>A0ABT1WLD0</accession>
<comment type="similarity">
    <text evidence="2">Belongs to the ABC-4 integral membrane protein family. HrtB subfamily.</text>
</comment>
<evidence type="ECO:0000259" key="12">
    <source>
        <dbReference type="Pfam" id="PF02687"/>
    </source>
</evidence>
<dbReference type="Proteomes" id="UP001059480">
    <property type="component" value="Unassembled WGS sequence"/>
</dbReference>
<feature type="domain" description="MacB-like periplasmic core" evidence="13">
    <location>
        <begin position="17"/>
        <end position="190"/>
    </location>
</feature>
<dbReference type="PANTHER" id="PTHR43738">
    <property type="entry name" value="ABC TRANSPORTER, MEMBRANE PROTEIN"/>
    <property type="match status" value="1"/>
</dbReference>
<comment type="subcellular location">
    <subcellularLocation>
        <location evidence="1">Cell membrane</location>
        <topology evidence="1">Multi-pass membrane protein</topology>
    </subcellularLocation>
</comment>
<keyword evidence="8 11" id="KW-1133">Transmembrane helix</keyword>
<name>A0ABT1WLD0_9LACT</name>
<evidence type="ECO:0000256" key="3">
    <source>
        <dbReference type="ARBA" id="ARBA00011131"/>
    </source>
</evidence>
<dbReference type="Pfam" id="PF12704">
    <property type="entry name" value="MacB_PCD"/>
    <property type="match status" value="1"/>
</dbReference>
<evidence type="ECO:0000259" key="13">
    <source>
        <dbReference type="Pfam" id="PF12704"/>
    </source>
</evidence>
<feature type="transmembrane region" description="Helical" evidence="11">
    <location>
        <begin position="320"/>
        <end position="341"/>
    </location>
</feature>
<feature type="domain" description="ABC3 transporter permease C-terminal" evidence="12">
    <location>
        <begin position="238"/>
        <end position="349"/>
    </location>
</feature>
<keyword evidence="5" id="KW-0813">Transport</keyword>
<keyword evidence="15" id="KW-1185">Reference proteome</keyword>
<feature type="transmembrane region" description="Helical" evidence="11">
    <location>
        <begin position="233"/>
        <end position="258"/>
    </location>
</feature>
<dbReference type="PANTHER" id="PTHR43738:SF1">
    <property type="entry name" value="HEMIN TRANSPORT SYSTEM PERMEASE PROTEIN HRTB-RELATED"/>
    <property type="match status" value="1"/>
</dbReference>
<dbReference type="RefSeq" id="WP_256944440.1">
    <property type="nucleotide sequence ID" value="NZ_JANHNZ010000001.1"/>
</dbReference>
<protein>
    <recommendedName>
        <fullName evidence="4">Putative hemin transport system permease protein HrtB</fullName>
    </recommendedName>
</protein>
<evidence type="ECO:0000313" key="14">
    <source>
        <dbReference type="EMBL" id="MCQ9209336.1"/>
    </source>
</evidence>
<feature type="transmembrane region" description="Helical" evidence="11">
    <location>
        <begin position="278"/>
        <end position="300"/>
    </location>
</feature>
<evidence type="ECO:0000256" key="10">
    <source>
        <dbReference type="ARBA" id="ARBA00024973"/>
    </source>
</evidence>
<feature type="transmembrane region" description="Helical" evidence="11">
    <location>
        <begin position="15"/>
        <end position="39"/>
    </location>
</feature>
<gene>
    <name evidence="14" type="ORF">NPA36_01985</name>
</gene>
<evidence type="ECO:0000256" key="6">
    <source>
        <dbReference type="ARBA" id="ARBA00022475"/>
    </source>
</evidence>
<comment type="caution">
    <text evidence="14">The sequence shown here is derived from an EMBL/GenBank/DDBJ whole genome shotgun (WGS) entry which is preliminary data.</text>
</comment>
<proteinExistence type="inferred from homology"/>